<feature type="transmembrane region" description="Helical" evidence="1">
    <location>
        <begin position="6"/>
        <end position="27"/>
    </location>
</feature>
<keyword evidence="3" id="KW-1185">Reference proteome</keyword>
<comment type="caution">
    <text evidence="2">The sequence shown here is derived from an EMBL/GenBank/DDBJ whole genome shotgun (WGS) entry which is preliminary data.</text>
</comment>
<sequence length="181" mass="19611">MDPENVRTIVTGAVTAAVGLVPAVLLYKQNQRSNDREAAERKDLRDAEEARAAHEAARVDEASLALQLEAERTRCLRLWVICDKISGALFALSDHINMPTPIVPGADRAELSTAYADVMFSADEGVRSSAATLRRVLDEIIAECVDSDTSPGSGRVVQFDSLLDEFRRVAEAQTTASGHSE</sequence>
<protein>
    <submittedName>
        <fullName evidence="2">Uncharacterized protein</fullName>
    </submittedName>
</protein>
<evidence type="ECO:0000313" key="3">
    <source>
        <dbReference type="Proteomes" id="UP001499974"/>
    </source>
</evidence>
<evidence type="ECO:0000313" key="2">
    <source>
        <dbReference type="EMBL" id="GAA4712963.1"/>
    </source>
</evidence>
<reference evidence="3" key="1">
    <citation type="journal article" date="2019" name="Int. J. Syst. Evol. Microbiol.">
        <title>The Global Catalogue of Microorganisms (GCM) 10K type strain sequencing project: providing services to taxonomists for standard genome sequencing and annotation.</title>
        <authorList>
            <consortium name="The Broad Institute Genomics Platform"/>
            <consortium name="The Broad Institute Genome Sequencing Center for Infectious Disease"/>
            <person name="Wu L."/>
            <person name="Ma J."/>
        </authorList>
    </citation>
    <scope>NUCLEOTIDE SEQUENCE [LARGE SCALE GENOMIC DNA]</scope>
    <source>
        <strain evidence="3">JCM 18531</strain>
    </source>
</reference>
<evidence type="ECO:0000256" key="1">
    <source>
        <dbReference type="SAM" id="Phobius"/>
    </source>
</evidence>
<dbReference type="RefSeq" id="WP_345522712.1">
    <property type="nucleotide sequence ID" value="NZ_BAABKM010000002.1"/>
</dbReference>
<name>A0ABP8XU47_9ACTN</name>
<dbReference type="Proteomes" id="UP001499974">
    <property type="component" value="Unassembled WGS sequence"/>
</dbReference>
<keyword evidence="1" id="KW-0812">Transmembrane</keyword>
<accession>A0ABP8XU47</accession>
<proteinExistence type="predicted"/>
<organism evidence="2 3">
    <name type="scientific">Nocardioides conyzicola</name>
    <dbReference type="NCBI Taxonomy" id="1651781"/>
    <lineage>
        <taxon>Bacteria</taxon>
        <taxon>Bacillati</taxon>
        <taxon>Actinomycetota</taxon>
        <taxon>Actinomycetes</taxon>
        <taxon>Propionibacteriales</taxon>
        <taxon>Nocardioidaceae</taxon>
        <taxon>Nocardioides</taxon>
    </lineage>
</organism>
<keyword evidence="1" id="KW-0472">Membrane</keyword>
<dbReference type="EMBL" id="BAABKM010000002">
    <property type="protein sequence ID" value="GAA4712963.1"/>
    <property type="molecule type" value="Genomic_DNA"/>
</dbReference>
<gene>
    <name evidence="2" type="ORF">GCM10023349_35150</name>
</gene>
<keyword evidence="1" id="KW-1133">Transmembrane helix</keyword>